<evidence type="ECO:0000313" key="11">
    <source>
        <dbReference type="Proteomes" id="UP000480275"/>
    </source>
</evidence>
<evidence type="ECO:0000256" key="2">
    <source>
        <dbReference type="ARBA" id="ARBA00005791"/>
    </source>
</evidence>
<reference evidence="10 11" key="1">
    <citation type="submission" date="2019-10" db="EMBL/GenBank/DDBJ databases">
        <title>Whole-genome sequence of the purple nonsulfur photosynthetic bacterium Rhodocyclus tenuis.</title>
        <authorList>
            <person name="Kyndt J.A."/>
            <person name="Meyer T.E."/>
        </authorList>
    </citation>
    <scope>NUCLEOTIDE SEQUENCE [LARGE SCALE GENOMIC DNA]</scope>
    <source>
        <strain evidence="10 11">DSM 110</strain>
    </source>
</reference>
<gene>
    <name evidence="10" type="ORF">GHK24_06200</name>
</gene>
<dbReference type="PROSITE" id="PS00194">
    <property type="entry name" value="THIOREDOXIN_1"/>
    <property type="match status" value="1"/>
</dbReference>
<evidence type="ECO:0000256" key="6">
    <source>
        <dbReference type="ARBA" id="ARBA00023284"/>
    </source>
</evidence>
<proteinExistence type="inferred from homology"/>
<feature type="domain" description="Thioredoxin" evidence="9">
    <location>
        <begin position="1"/>
        <end position="157"/>
    </location>
</feature>
<keyword evidence="4 7" id="KW-0574">Periplasm</keyword>
<dbReference type="GO" id="GO:0042597">
    <property type="term" value="C:periplasmic space"/>
    <property type="evidence" value="ECO:0007669"/>
    <property type="project" value="UniProtKB-SubCell"/>
</dbReference>
<dbReference type="InterPro" id="IPR017937">
    <property type="entry name" value="Thioredoxin_CS"/>
</dbReference>
<dbReference type="InterPro" id="IPR013766">
    <property type="entry name" value="Thioredoxin_domain"/>
</dbReference>
<dbReference type="Proteomes" id="UP000480275">
    <property type="component" value="Unassembled WGS sequence"/>
</dbReference>
<evidence type="ECO:0000256" key="1">
    <source>
        <dbReference type="ARBA" id="ARBA00004418"/>
    </source>
</evidence>
<dbReference type="InterPro" id="IPR036249">
    <property type="entry name" value="Thioredoxin-like_sf"/>
</dbReference>
<dbReference type="Pfam" id="PF01323">
    <property type="entry name" value="DSBA"/>
    <property type="match status" value="1"/>
</dbReference>
<feature type="disulfide bond" description="Redox-active" evidence="8">
    <location>
        <begin position="47"/>
        <end position="50"/>
    </location>
</feature>
<dbReference type="PANTHER" id="PTHR35891">
    <property type="entry name" value="THIOL:DISULFIDE INTERCHANGE PROTEIN DSBA"/>
    <property type="match status" value="1"/>
</dbReference>
<evidence type="ECO:0000256" key="4">
    <source>
        <dbReference type="ARBA" id="ARBA00022764"/>
    </source>
</evidence>
<comment type="caution">
    <text evidence="10">The sequence shown here is derived from an EMBL/GenBank/DDBJ whole genome shotgun (WGS) entry which is preliminary data.</text>
</comment>
<keyword evidence="6" id="KW-0676">Redox-active center</keyword>
<dbReference type="InterPro" id="IPR001853">
    <property type="entry name" value="DSBA-like_thioredoxin_dom"/>
</dbReference>
<dbReference type="EMBL" id="WIXJ01000003">
    <property type="protein sequence ID" value="MQY51362.1"/>
    <property type="molecule type" value="Genomic_DNA"/>
</dbReference>
<comment type="subcellular location">
    <subcellularLocation>
        <location evidence="1 7">Periplasm</location>
    </subcellularLocation>
</comment>
<comment type="similarity">
    <text evidence="2">Belongs to the thioredoxin family. DsbA subfamily.</text>
</comment>
<dbReference type="CDD" id="cd03019">
    <property type="entry name" value="DsbA_DsbA"/>
    <property type="match status" value="1"/>
</dbReference>
<dbReference type="OrthoDB" id="9784896at2"/>
<dbReference type="PANTHER" id="PTHR35891:SF3">
    <property type="entry name" value="THIOL:DISULFIDE INTERCHANGE PROTEIN DSBL"/>
    <property type="match status" value="1"/>
</dbReference>
<dbReference type="SUPFAM" id="SSF52833">
    <property type="entry name" value="Thioredoxin-like"/>
    <property type="match status" value="1"/>
</dbReference>
<organism evidence="10 11">
    <name type="scientific">Rhodocyclus tenuis</name>
    <name type="common">Rhodospirillum tenue</name>
    <dbReference type="NCBI Taxonomy" id="1066"/>
    <lineage>
        <taxon>Bacteria</taxon>
        <taxon>Pseudomonadati</taxon>
        <taxon>Pseudomonadota</taxon>
        <taxon>Betaproteobacteria</taxon>
        <taxon>Rhodocyclales</taxon>
        <taxon>Rhodocyclaceae</taxon>
        <taxon>Rhodocyclus</taxon>
    </lineage>
</organism>
<evidence type="ECO:0000259" key="9">
    <source>
        <dbReference type="PROSITE" id="PS51352"/>
    </source>
</evidence>
<dbReference type="GO" id="GO:0015036">
    <property type="term" value="F:disulfide oxidoreductase activity"/>
    <property type="evidence" value="ECO:0007669"/>
    <property type="project" value="UniProtKB-ARBA"/>
</dbReference>
<dbReference type="AlphaFoldDB" id="A0A6L5JX17"/>
<name>A0A6L5JX17_RHOTE</name>
<keyword evidence="5 7" id="KW-1015">Disulfide bond</keyword>
<evidence type="ECO:0000256" key="7">
    <source>
        <dbReference type="PIRNR" id="PIRNR001488"/>
    </source>
</evidence>
<evidence type="ECO:0000256" key="8">
    <source>
        <dbReference type="PIRSR" id="PIRSR001488-1"/>
    </source>
</evidence>
<dbReference type="PROSITE" id="PS51352">
    <property type="entry name" value="THIOREDOXIN_2"/>
    <property type="match status" value="1"/>
</dbReference>
<keyword evidence="3" id="KW-0732">Signal</keyword>
<dbReference type="InterPro" id="IPR050824">
    <property type="entry name" value="Thiol_disulfide_DsbA"/>
</dbReference>
<accession>A0A6L5JX17</accession>
<protein>
    <recommendedName>
        <fullName evidence="7">Thiol:disulfide interchange protein</fullName>
    </recommendedName>
</protein>
<evidence type="ECO:0000256" key="3">
    <source>
        <dbReference type="ARBA" id="ARBA00022729"/>
    </source>
</evidence>
<dbReference type="InterPro" id="IPR023205">
    <property type="entry name" value="DsbA/DsbL"/>
</dbReference>
<evidence type="ECO:0000256" key="5">
    <source>
        <dbReference type="ARBA" id="ARBA00023157"/>
    </source>
</evidence>
<sequence>MLLALTATTAMAQSAAVAGRDFAPIDPVQATDSPAKIEVLEFFSYGCPHCNDLNPLLVKWVARQPADVVVHRVPVSFGRPQWAILGKLYYALEITGDLARLDGAVFAALHEKGLRLIDERSITEWAVAQGVDARKFADAFNSFSVASKLNRAEQMVQAYKIDGVPAITVDGKYRVLAQGPLEALLTQSDRVIAKARADRSGAKKPAPKKK</sequence>
<dbReference type="Gene3D" id="3.40.30.10">
    <property type="entry name" value="Glutaredoxin"/>
    <property type="match status" value="1"/>
</dbReference>
<dbReference type="PIRSF" id="PIRSF001488">
    <property type="entry name" value="Tdi_protein"/>
    <property type="match status" value="1"/>
</dbReference>
<evidence type="ECO:0000313" key="10">
    <source>
        <dbReference type="EMBL" id="MQY51362.1"/>
    </source>
</evidence>